<evidence type="ECO:0008006" key="3">
    <source>
        <dbReference type="Google" id="ProtNLM"/>
    </source>
</evidence>
<proteinExistence type="predicted"/>
<dbReference type="SUPFAM" id="SSF50630">
    <property type="entry name" value="Acid proteases"/>
    <property type="match status" value="1"/>
</dbReference>
<dbReference type="CDD" id="cd00303">
    <property type="entry name" value="retropepsin_like"/>
    <property type="match status" value="1"/>
</dbReference>
<dbReference type="InterPro" id="IPR021109">
    <property type="entry name" value="Peptidase_aspartic_dom_sf"/>
</dbReference>
<dbReference type="EMBL" id="JAJSOW010000100">
    <property type="protein sequence ID" value="KAI9185350.1"/>
    <property type="molecule type" value="Genomic_DNA"/>
</dbReference>
<accession>A0AAD5J3A4</accession>
<dbReference type="Proteomes" id="UP001064489">
    <property type="component" value="Chromosome 3"/>
</dbReference>
<name>A0AAD5J3A4_ACENE</name>
<sequence>MMVLIDDGSMHNFIDQTLVSKLGLPVTQDWKLQVMIANREKLECAGRCRSLTLTIQGHTVMVDYFVLPVAGRQVVLGVQWLEKLGPIEIDFRQLTMTFKEGGKSHTFKGLRHARREVLPDNEFLSLQGTCYFFQIVQSTLAMDLGTYPTKIADLLNQFQHVFGTPSSLLPR</sequence>
<gene>
    <name evidence="1" type="ORF">LWI28_006389</name>
</gene>
<keyword evidence="2" id="KW-1185">Reference proteome</keyword>
<dbReference type="Pfam" id="PF08284">
    <property type="entry name" value="RVP_2"/>
    <property type="match status" value="1"/>
</dbReference>
<evidence type="ECO:0000313" key="1">
    <source>
        <dbReference type="EMBL" id="KAI9185350.1"/>
    </source>
</evidence>
<protein>
    <recommendedName>
        <fullName evidence="3">RVP_2 domain-containing protein</fullName>
    </recommendedName>
</protein>
<dbReference type="Gene3D" id="2.40.70.10">
    <property type="entry name" value="Acid Proteases"/>
    <property type="match status" value="1"/>
</dbReference>
<reference evidence="1" key="2">
    <citation type="submission" date="2023-02" db="EMBL/GenBank/DDBJ databases">
        <authorList>
            <person name="Swenson N.G."/>
            <person name="Wegrzyn J.L."/>
            <person name="Mcevoy S.L."/>
        </authorList>
    </citation>
    <scope>NUCLEOTIDE SEQUENCE</scope>
    <source>
        <strain evidence="1">91603</strain>
        <tissue evidence="1">Leaf</tissue>
    </source>
</reference>
<organism evidence="1 2">
    <name type="scientific">Acer negundo</name>
    <name type="common">Box elder</name>
    <dbReference type="NCBI Taxonomy" id="4023"/>
    <lineage>
        <taxon>Eukaryota</taxon>
        <taxon>Viridiplantae</taxon>
        <taxon>Streptophyta</taxon>
        <taxon>Embryophyta</taxon>
        <taxon>Tracheophyta</taxon>
        <taxon>Spermatophyta</taxon>
        <taxon>Magnoliopsida</taxon>
        <taxon>eudicotyledons</taxon>
        <taxon>Gunneridae</taxon>
        <taxon>Pentapetalae</taxon>
        <taxon>rosids</taxon>
        <taxon>malvids</taxon>
        <taxon>Sapindales</taxon>
        <taxon>Sapindaceae</taxon>
        <taxon>Hippocastanoideae</taxon>
        <taxon>Acereae</taxon>
        <taxon>Acer</taxon>
    </lineage>
</organism>
<evidence type="ECO:0000313" key="2">
    <source>
        <dbReference type="Proteomes" id="UP001064489"/>
    </source>
</evidence>
<reference evidence="1" key="1">
    <citation type="journal article" date="2022" name="Plant J.">
        <title>Strategies of tolerance reflected in two North American maple genomes.</title>
        <authorList>
            <person name="McEvoy S.L."/>
            <person name="Sezen U.U."/>
            <person name="Trouern-Trend A."/>
            <person name="McMahon S.M."/>
            <person name="Schaberg P.G."/>
            <person name="Yang J."/>
            <person name="Wegrzyn J.L."/>
            <person name="Swenson N.G."/>
        </authorList>
    </citation>
    <scope>NUCLEOTIDE SEQUENCE</scope>
    <source>
        <strain evidence="1">91603</strain>
    </source>
</reference>
<dbReference type="AlphaFoldDB" id="A0AAD5J3A4"/>
<comment type="caution">
    <text evidence="1">The sequence shown here is derived from an EMBL/GenBank/DDBJ whole genome shotgun (WGS) entry which is preliminary data.</text>
</comment>